<dbReference type="Proteomes" id="UP000488299">
    <property type="component" value="Unassembled WGS sequence"/>
</dbReference>
<dbReference type="AlphaFoldDB" id="A0A7J5TSH5"/>
<dbReference type="RefSeq" id="WP_019991005.1">
    <property type="nucleotide sequence ID" value="NZ_WELI01000015.1"/>
</dbReference>
<comment type="caution">
    <text evidence="2">The sequence shown here is derived from an EMBL/GenBank/DDBJ whole genome shotgun (WGS) entry which is preliminary data.</text>
</comment>
<dbReference type="EMBL" id="WELI01000015">
    <property type="protein sequence ID" value="KAB7726439.1"/>
    <property type="molecule type" value="Genomic_DNA"/>
</dbReference>
<feature type="compositionally biased region" description="Polar residues" evidence="1">
    <location>
        <begin position="897"/>
        <end position="911"/>
    </location>
</feature>
<organism evidence="2 3">
    <name type="scientific">Rudanella paleaurantiibacter</name>
    <dbReference type="NCBI Taxonomy" id="2614655"/>
    <lineage>
        <taxon>Bacteria</taxon>
        <taxon>Pseudomonadati</taxon>
        <taxon>Bacteroidota</taxon>
        <taxon>Cytophagia</taxon>
        <taxon>Cytophagales</taxon>
        <taxon>Cytophagaceae</taxon>
        <taxon>Rudanella</taxon>
    </lineage>
</organism>
<reference evidence="2 3" key="1">
    <citation type="submission" date="2019-10" db="EMBL/GenBank/DDBJ databases">
        <title>Rudanella paleaurantiibacter sp. nov., isolated from sludge.</title>
        <authorList>
            <person name="Xu S.Q."/>
        </authorList>
    </citation>
    <scope>NUCLEOTIDE SEQUENCE [LARGE SCALE GENOMIC DNA]</scope>
    <source>
        <strain evidence="2 3">HX-22-17</strain>
    </source>
</reference>
<accession>A0A7J5TSH5</accession>
<feature type="region of interest" description="Disordered" evidence="1">
    <location>
        <begin position="182"/>
        <end position="225"/>
    </location>
</feature>
<keyword evidence="3" id="KW-1185">Reference proteome</keyword>
<proteinExistence type="predicted"/>
<evidence type="ECO:0000256" key="1">
    <source>
        <dbReference type="SAM" id="MobiDB-lite"/>
    </source>
</evidence>
<evidence type="ECO:0000313" key="2">
    <source>
        <dbReference type="EMBL" id="KAB7726439.1"/>
    </source>
</evidence>
<protein>
    <recommendedName>
        <fullName evidence="4">Toprim domain-containing protein</fullName>
    </recommendedName>
</protein>
<sequence>MKQKAQNRATREQLAILRQLNKAGVRYVAFGDYAMNAIDPARAIGNVQLWVEPTKANFERLDKAIQEVYGPRVLTRTKPELTENPQPRKMLTLGDGPQKVGLYPAINGFTPDQFGELFSRAQTNRAALITNRGKLDGSVAYRQLAVPDLYQNVRESTAYHKAWNIQTLEKYADDYRIDLTPVRPSSATQTAQESAKASPTNREATITPAQNAQKEPQPTPKPRGEKLVRDFDAIKRELDLEVVLQDYGFVLDAKKSKPSDEWLIYERGEKGSKERLAVYTGDKYGQKMFVDMNDQRGWRGDVIKFLERVENGIYRNVFKAVDRIMSSADYVLEKSVTSPLKQVKESLIDTKLREKDLHNRYAIAPLTDTRYLEGRSLHKDVLFSPEFNGRIHNIAYTTEKGTTHRNTSFPMYAQDGHLVSMDIRNERFKSFPSGERGEAMWHSNRFYELKAPLAMHDKPDLPAGTVGTVVRLSPETVSFNFVQEGKPQQVQLPLETARPAFKEVPAQRILVAESAIDAMSFKQLNPEAEGERRFYMATGGQPGSRQMGFIQKVLDRNPQAQFVIAQDGDNAGLRFAINYLALQHPAADPALRVKPDIAYSGPNLPPNPLANVLGPKFAFDPEIKTFSDVLKRFDVPDGNLSEGHKLAINHQARFKEIMPDDYVKVSVEMVQSVIPAFTYARAYGIPMPEEAGKLAQSEYMQMKVGNEFRVARERAMISPDEMEQRIQHHKDAKLEKDLYSGVNKLELELRQPLSPGGAGADIAGGRNEAFLHRFMDEMNRFTKQFNYNNDPNDKEKRVQEFQRETLVDPDQGQAVTRTRIHFPNDGRLLVKALTLLTDEINNRQGQSLYHVVRPTRQQKDFNDILQNRQGEALPDSSPLKMGAPPLIKPHTEIKAEQTAQRETVQSASESARTYKAKL</sequence>
<name>A0A7J5TSH5_9BACT</name>
<evidence type="ECO:0008006" key="4">
    <source>
        <dbReference type="Google" id="ProtNLM"/>
    </source>
</evidence>
<dbReference type="Pfam" id="PF13155">
    <property type="entry name" value="Toprim_2"/>
    <property type="match status" value="1"/>
</dbReference>
<evidence type="ECO:0000313" key="3">
    <source>
        <dbReference type="Proteomes" id="UP000488299"/>
    </source>
</evidence>
<gene>
    <name evidence="2" type="ORF">F5984_24265</name>
</gene>
<feature type="compositionally biased region" description="Polar residues" evidence="1">
    <location>
        <begin position="183"/>
        <end position="216"/>
    </location>
</feature>
<feature type="region of interest" description="Disordered" evidence="1">
    <location>
        <begin position="868"/>
        <end position="918"/>
    </location>
</feature>